<feature type="signal peptide" evidence="9">
    <location>
        <begin position="1"/>
        <end position="20"/>
    </location>
</feature>
<feature type="domain" description="Trypanosome variant surface glycoprotein B-type N-terminal" evidence="10">
    <location>
        <begin position="10"/>
        <end position="310"/>
    </location>
</feature>
<dbReference type="GO" id="GO:0005886">
    <property type="term" value="C:plasma membrane"/>
    <property type="evidence" value="ECO:0007669"/>
    <property type="project" value="UniProtKB-SubCell"/>
</dbReference>
<comment type="function">
    <text evidence="1">VSG forms a coat on the surface of the parasite. The trypanosome evades the immune response of the host by expressing a series of antigenically distinct VSGs from an estimated 1000 VSG genes.</text>
</comment>
<evidence type="ECO:0000256" key="5">
    <source>
        <dbReference type="ARBA" id="ARBA00022729"/>
    </source>
</evidence>
<protein>
    <submittedName>
        <fullName evidence="11">Variant surface glycoprotein 1726</fullName>
    </submittedName>
</protein>
<comment type="subcellular location">
    <subcellularLocation>
        <location evidence="2">Cell membrane</location>
        <topology evidence="2">Lipid-anchor</topology>
        <topology evidence="2">GPI-anchor</topology>
    </subcellularLocation>
</comment>
<dbReference type="Pfam" id="PF13206">
    <property type="entry name" value="VSG_B"/>
    <property type="match status" value="1"/>
</dbReference>
<evidence type="ECO:0000256" key="9">
    <source>
        <dbReference type="SAM" id="SignalP"/>
    </source>
</evidence>
<proteinExistence type="predicted"/>
<evidence type="ECO:0000256" key="1">
    <source>
        <dbReference type="ARBA" id="ARBA00002523"/>
    </source>
</evidence>
<reference evidence="11" key="2">
    <citation type="journal article" date="2014" name="Mol. Biochem. Parasitol.">
        <title>Capturing the variant surface glycoprotein repertoire (the VSGnome) of Trypanosoma brucei Lister 427.</title>
        <authorList>
            <person name="Cross G.A."/>
            <person name="Kim H.S."/>
            <person name="Wickstead B."/>
        </authorList>
    </citation>
    <scope>NUCLEOTIDE SEQUENCE</scope>
    <source>
        <strain evidence="11">Lister 427</strain>
    </source>
</reference>
<evidence type="ECO:0000256" key="2">
    <source>
        <dbReference type="ARBA" id="ARBA00004609"/>
    </source>
</evidence>
<dbReference type="InterPro" id="IPR025932">
    <property type="entry name" value="Trypano_VSG_B_N_dom"/>
</dbReference>
<accession>M4SX36</accession>
<keyword evidence="5 9" id="KW-0732">Signal</keyword>
<evidence type="ECO:0000313" key="11">
    <source>
        <dbReference type="EMBL" id="AGH60639.1"/>
    </source>
</evidence>
<keyword evidence="7" id="KW-0325">Glycoprotein</keyword>
<keyword evidence="4" id="KW-0336">GPI-anchor</keyword>
<evidence type="ECO:0000256" key="7">
    <source>
        <dbReference type="ARBA" id="ARBA00023180"/>
    </source>
</evidence>
<evidence type="ECO:0000259" key="10">
    <source>
        <dbReference type="Pfam" id="PF13206"/>
    </source>
</evidence>
<organism evidence="11">
    <name type="scientific">Trypanosoma brucei</name>
    <dbReference type="NCBI Taxonomy" id="5691"/>
    <lineage>
        <taxon>Eukaryota</taxon>
        <taxon>Discoba</taxon>
        <taxon>Euglenozoa</taxon>
        <taxon>Kinetoplastea</taxon>
        <taxon>Metakinetoplastina</taxon>
        <taxon>Trypanosomatida</taxon>
        <taxon>Trypanosomatidae</taxon>
        <taxon>Trypanosoma</taxon>
    </lineage>
</organism>
<dbReference type="GO" id="GO:0098552">
    <property type="term" value="C:side of membrane"/>
    <property type="evidence" value="ECO:0007669"/>
    <property type="project" value="UniProtKB-KW"/>
</dbReference>
<evidence type="ECO:0000256" key="8">
    <source>
        <dbReference type="ARBA" id="ARBA00023288"/>
    </source>
</evidence>
<feature type="chain" id="PRO_5004058512" evidence="9">
    <location>
        <begin position="21"/>
        <end position="313"/>
    </location>
</feature>
<keyword evidence="6" id="KW-0472">Membrane</keyword>
<keyword evidence="3" id="KW-1003">Cell membrane</keyword>
<reference evidence="11" key="1">
    <citation type="submission" date="2013-02" db="EMBL/GenBank/DDBJ databases">
        <authorList>
            <person name="Cross G.A.M."/>
            <person name="Kim H.-S."/>
            <person name="Wickstead B."/>
        </authorList>
    </citation>
    <scope>NUCLEOTIDE SEQUENCE</scope>
    <source>
        <strain evidence="11">Lister 427</strain>
    </source>
</reference>
<sequence>MTILVAAIILWLTPQELVSGEANGNAQAFTTMYTILRTLQAKPDMPLDTSEALITQVIAELQQLNLSTAEDSLYDQSFELAAEDNQKPEEYRNHRQRWLDIKNLIKTGATEINGLKLQRPTASFARQRASAIINRTLKLAEALKQQLKHGVKEQAVVDELNTALYGSKKAIDKTGTTTFVATGAAACGGNDASNSKAGLTFAADLVCLCSKSDGNSVECTGTALTAVKMDNAANAKTAFEELDKKCPQQAKQKASIAALLQAKQLFMKTFRRTPHASATDKNILGGGTKTQCNGGGNGNCVLYKPLTGQRSLT</sequence>
<evidence type="ECO:0000256" key="6">
    <source>
        <dbReference type="ARBA" id="ARBA00023136"/>
    </source>
</evidence>
<keyword evidence="8" id="KW-0449">Lipoprotein</keyword>
<dbReference type="VEuPathDB" id="TriTrypDB:Tb11.v5.1018"/>
<evidence type="ECO:0000256" key="4">
    <source>
        <dbReference type="ARBA" id="ARBA00022622"/>
    </source>
</evidence>
<name>M4SX36_9TRYP</name>
<evidence type="ECO:0000256" key="3">
    <source>
        <dbReference type="ARBA" id="ARBA00022475"/>
    </source>
</evidence>
<dbReference type="EMBL" id="KC613208">
    <property type="protein sequence ID" value="AGH60639.1"/>
    <property type="molecule type" value="Genomic_DNA"/>
</dbReference>
<dbReference type="AlphaFoldDB" id="M4SX36"/>